<evidence type="ECO:0000313" key="2">
    <source>
        <dbReference type="WBParaSite" id="JU765_v2.g12091.t1"/>
    </source>
</evidence>
<protein>
    <submittedName>
        <fullName evidence="2">BED-type domain-containing protein</fullName>
    </submittedName>
</protein>
<evidence type="ECO:0000313" key="1">
    <source>
        <dbReference type="Proteomes" id="UP000887576"/>
    </source>
</evidence>
<dbReference type="Proteomes" id="UP000887576">
    <property type="component" value="Unplaced"/>
</dbReference>
<reference evidence="2" key="1">
    <citation type="submission" date="2022-11" db="UniProtKB">
        <authorList>
            <consortium name="WormBaseParasite"/>
        </authorList>
    </citation>
    <scope>IDENTIFICATION</scope>
</reference>
<dbReference type="WBParaSite" id="JU765_v2.g12091.t1">
    <property type="protein sequence ID" value="JU765_v2.g12091.t1"/>
    <property type="gene ID" value="JU765_v2.g12091"/>
</dbReference>
<proteinExistence type="predicted"/>
<organism evidence="1 2">
    <name type="scientific">Panagrolaimus sp. JU765</name>
    <dbReference type="NCBI Taxonomy" id="591449"/>
    <lineage>
        <taxon>Eukaryota</taxon>
        <taxon>Metazoa</taxon>
        <taxon>Ecdysozoa</taxon>
        <taxon>Nematoda</taxon>
        <taxon>Chromadorea</taxon>
        <taxon>Rhabditida</taxon>
        <taxon>Tylenchina</taxon>
        <taxon>Panagrolaimomorpha</taxon>
        <taxon>Panagrolaimoidea</taxon>
        <taxon>Panagrolaimidae</taxon>
        <taxon>Panagrolaimus</taxon>
    </lineage>
</organism>
<accession>A0AC34Q1K7</accession>
<name>A0AC34Q1K7_9BILA</name>
<sequence length="472" mass="53148">MSATTIESVVAFENDAAQTMLLKLLSGIVPENSTKSQRSVPLGQTLKSELKSHRLQKEQNENSPSSTGSNTPVPAIVSDQESENLTKRKRPRRNPVWKFFNVSNGNAFCQQCSYSTKSVYSTNLKVHLKSHHHEQYREVIAAEWSLTATNLLTPPKDDEKSDPTAKNNSVAGASLKSSLPKRVNSKALSADDSIDASGCEERNEVTSDRIMKRRRLRRHPVWNFFDDLDEKNIGCNMCDFKTVSGFTTNLKMHLRAHHKTEFVQVMELECQQRKEEGCVDNAPVLGKRKKKTAEEIEKMLHEYKWKIELENSGTNLSSPPTMIDEISALLCSANKMPKYDDAAAAEMKSEFDSDDQESPSLSPEDIINQQIQNHLENNNEKPMEEEVPLENFRAFMLDLHAMDSNVIKENAVKQARDIALGRFLNAIGVDNVSLLTSNVFVQFILAMDPNYPIPDEDSLKHLAESVRLSQPV</sequence>